<dbReference type="AlphaFoldDB" id="A0A6V7P5B1"/>
<gene>
    <name evidence="2" type="ORF">CB5_LOCUS9089</name>
</gene>
<protein>
    <submittedName>
        <fullName evidence="2">Uncharacterized protein</fullName>
    </submittedName>
</protein>
<sequence>MDLEALDGCWLSVGLFLVLLRLENGFPTSKSINYRFYDDMSNSRVLRNRVMSTGTEPSTGTALGWYRNVVINPNFQRMGFAGLSPWYKNCGVPILQFEYWYSMLQNALTDHVLDMTNEIPMVLITFACHCAHSHKLVRVAPYKPTFRSYPLRHHTRLCRIRHRSGLPWTGPLGTAQAGTISCVSTR</sequence>
<organism evidence="2">
    <name type="scientific">Ananas comosus var. bracteatus</name>
    <name type="common">red pineapple</name>
    <dbReference type="NCBI Taxonomy" id="296719"/>
    <lineage>
        <taxon>Eukaryota</taxon>
        <taxon>Viridiplantae</taxon>
        <taxon>Streptophyta</taxon>
        <taxon>Embryophyta</taxon>
        <taxon>Tracheophyta</taxon>
        <taxon>Spermatophyta</taxon>
        <taxon>Magnoliopsida</taxon>
        <taxon>Liliopsida</taxon>
        <taxon>Poales</taxon>
        <taxon>Bromeliaceae</taxon>
        <taxon>Bromelioideae</taxon>
        <taxon>Ananas</taxon>
    </lineage>
</organism>
<evidence type="ECO:0000313" key="2">
    <source>
        <dbReference type="EMBL" id="CAD1825878.1"/>
    </source>
</evidence>
<proteinExistence type="predicted"/>
<feature type="chain" id="PRO_5027585701" evidence="1">
    <location>
        <begin position="26"/>
        <end position="186"/>
    </location>
</feature>
<accession>A0A6V7P5B1</accession>
<reference evidence="2" key="1">
    <citation type="submission" date="2020-07" db="EMBL/GenBank/DDBJ databases">
        <authorList>
            <person name="Lin J."/>
        </authorList>
    </citation>
    <scope>NUCLEOTIDE SEQUENCE</scope>
</reference>
<dbReference type="EMBL" id="LR862145">
    <property type="protein sequence ID" value="CAD1825878.1"/>
    <property type="molecule type" value="Genomic_DNA"/>
</dbReference>
<feature type="signal peptide" evidence="1">
    <location>
        <begin position="1"/>
        <end position="25"/>
    </location>
</feature>
<name>A0A6V7P5B1_ANACO</name>
<keyword evidence="1" id="KW-0732">Signal</keyword>
<evidence type="ECO:0000256" key="1">
    <source>
        <dbReference type="SAM" id="SignalP"/>
    </source>
</evidence>